<sequence>MPVGAEQSASTFYTGEAEEAHRPPRGVARMERKSVPFKQPQSMRKQPLIKKSRGLATLVKFRIAFYDSKGNEYKELIINNDQWIRFNGFFYYDEESSIDFHYINNLFEDH</sequence>
<accession>A0A5D4UA53</accession>
<dbReference type="Proteomes" id="UP000325054">
    <property type="component" value="Unassembled WGS sequence"/>
</dbReference>
<gene>
    <name evidence="2" type="ORF">FZC80_01605</name>
</gene>
<dbReference type="AlphaFoldDB" id="A0A5D4UA53"/>
<comment type="caution">
    <text evidence="2">The sequence shown here is derived from an EMBL/GenBank/DDBJ whole genome shotgun (WGS) entry which is preliminary data.</text>
</comment>
<dbReference type="OrthoDB" id="1859262at2"/>
<reference evidence="2 3" key="1">
    <citation type="submission" date="2019-08" db="EMBL/GenBank/DDBJ databases">
        <title>Bacillus genomes from the desert of Cuatro Cienegas, Coahuila.</title>
        <authorList>
            <person name="Olmedo-Alvarez G."/>
        </authorList>
    </citation>
    <scope>NUCLEOTIDE SEQUENCE [LARGE SCALE GENOMIC DNA]</scope>
    <source>
        <strain evidence="2 3">CH451a_14T</strain>
    </source>
</reference>
<feature type="compositionally biased region" description="Basic and acidic residues" evidence="1">
    <location>
        <begin position="18"/>
        <end position="34"/>
    </location>
</feature>
<evidence type="ECO:0000313" key="3">
    <source>
        <dbReference type="Proteomes" id="UP000325054"/>
    </source>
</evidence>
<protein>
    <submittedName>
        <fullName evidence="2">Uncharacterized protein</fullName>
    </submittedName>
</protein>
<evidence type="ECO:0000256" key="1">
    <source>
        <dbReference type="SAM" id="MobiDB-lite"/>
    </source>
</evidence>
<feature type="region of interest" description="Disordered" evidence="1">
    <location>
        <begin position="1"/>
        <end position="44"/>
    </location>
</feature>
<organism evidence="2 3">
    <name type="scientific">Rossellomorea aquimaris</name>
    <dbReference type="NCBI Taxonomy" id="189382"/>
    <lineage>
        <taxon>Bacteria</taxon>
        <taxon>Bacillati</taxon>
        <taxon>Bacillota</taxon>
        <taxon>Bacilli</taxon>
        <taxon>Bacillales</taxon>
        <taxon>Bacillaceae</taxon>
        <taxon>Rossellomorea</taxon>
    </lineage>
</organism>
<proteinExistence type="predicted"/>
<dbReference type="EMBL" id="VTEW01000001">
    <property type="protein sequence ID" value="TYS84204.1"/>
    <property type="molecule type" value="Genomic_DNA"/>
</dbReference>
<name>A0A5D4UA53_9BACI</name>
<evidence type="ECO:0000313" key="2">
    <source>
        <dbReference type="EMBL" id="TYS84204.1"/>
    </source>
</evidence>